<dbReference type="EMBL" id="CACTIH010002257">
    <property type="protein sequence ID" value="CAA2975366.1"/>
    <property type="molecule type" value="Genomic_DNA"/>
</dbReference>
<evidence type="ECO:0000313" key="1">
    <source>
        <dbReference type="EMBL" id="CAA2975366.1"/>
    </source>
</evidence>
<evidence type="ECO:0000313" key="2">
    <source>
        <dbReference type="Proteomes" id="UP000594638"/>
    </source>
</evidence>
<dbReference type="Gramene" id="OE9A071339T1">
    <property type="protein sequence ID" value="OE9A071339C1"/>
    <property type="gene ID" value="OE9A071339"/>
</dbReference>
<accession>A0A8S0R8R8</accession>
<organism evidence="1 2">
    <name type="scientific">Olea europaea subsp. europaea</name>
    <dbReference type="NCBI Taxonomy" id="158383"/>
    <lineage>
        <taxon>Eukaryota</taxon>
        <taxon>Viridiplantae</taxon>
        <taxon>Streptophyta</taxon>
        <taxon>Embryophyta</taxon>
        <taxon>Tracheophyta</taxon>
        <taxon>Spermatophyta</taxon>
        <taxon>Magnoliopsida</taxon>
        <taxon>eudicotyledons</taxon>
        <taxon>Gunneridae</taxon>
        <taxon>Pentapetalae</taxon>
        <taxon>asterids</taxon>
        <taxon>lamiids</taxon>
        <taxon>Lamiales</taxon>
        <taxon>Oleaceae</taxon>
        <taxon>Oleeae</taxon>
        <taxon>Olea</taxon>
    </lineage>
</organism>
<proteinExistence type="predicted"/>
<comment type="caution">
    <text evidence="1">The sequence shown here is derived from an EMBL/GenBank/DDBJ whole genome shotgun (WGS) entry which is preliminary data.</text>
</comment>
<dbReference type="AlphaFoldDB" id="A0A8S0R8R8"/>
<reference evidence="1 2" key="1">
    <citation type="submission" date="2019-12" db="EMBL/GenBank/DDBJ databases">
        <authorList>
            <person name="Alioto T."/>
            <person name="Alioto T."/>
            <person name="Gomez Garrido J."/>
        </authorList>
    </citation>
    <scope>NUCLEOTIDE SEQUENCE [LARGE SCALE GENOMIC DNA]</scope>
</reference>
<name>A0A8S0R8R8_OLEEU</name>
<gene>
    <name evidence="1" type="ORF">OLEA9_A071339</name>
</gene>
<protein>
    <submittedName>
        <fullName evidence="1">Uncharacterized protein</fullName>
    </submittedName>
</protein>
<sequence length="122" mass="13576">MKIQFQNGTSKPRLSRLKQECGNCRTEKMGCGCGLRGQASESAAQWHSTTGRRATVVQVGGTAATGRAGKGEEISKPLALERFSMRMNITKEENIVERIELNVFEHRLGKRFAEENHRRATA</sequence>
<dbReference type="Proteomes" id="UP000594638">
    <property type="component" value="Unassembled WGS sequence"/>
</dbReference>
<keyword evidence="2" id="KW-1185">Reference proteome</keyword>